<dbReference type="EC" id="2.7.7.65" evidence="1"/>
<dbReference type="GO" id="GO:0000160">
    <property type="term" value="P:phosphorelay signal transduction system"/>
    <property type="evidence" value="ECO:0007669"/>
    <property type="project" value="InterPro"/>
</dbReference>
<accession>A0A080LZQ3</accession>
<dbReference type="Pfam" id="PF00990">
    <property type="entry name" value="GGDEF"/>
    <property type="match status" value="1"/>
</dbReference>
<dbReference type="Pfam" id="PF00072">
    <property type="entry name" value="Response_reg"/>
    <property type="match status" value="1"/>
</dbReference>
<evidence type="ECO:0000313" key="7">
    <source>
        <dbReference type="EMBL" id="KFB74408.1"/>
    </source>
</evidence>
<dbReference type="SMART" id="SM00267">
    <property type="entry name" value="GGDEF"/>
    <property type="match status" value="1"/>
</dbReference>
<gene>
    <name evidence="7" type="primary">pleD_1</name>
    <name evidence="7" type="ORF">AW09_000293</name>
</gene>
<feature type="domain" description="GGDEF" evidence="5">
    <location>
        <begin position="494"/>
        <end position="627"/>
    </location>
</feature>
<dbReference type="CDD" id="cd17574">
    <property type="entry name" value="REC_OmpR"/>
    <property type="match status" value="1"/>
</dbReference>
<dbReference type="GO" id="GO:0043709">
    <property type="term" value="P:cell adhesion involved in single-species biofilm formation"/>
    <property type="evidence" value="ECO:0007669"/>
    <property type="project" value="TreeGrafter"/>
</dbReference>
<evidence type="ECO:0000259" key="4">
    <source>
        <dbReference type="PROSITE" id="PS50110"/>
    </source>
</evidence>
<evidence type="ECO:0000259" key="5">
    <source>
        <dbReference type="PROSITE" id="PS50887"/>
    </source>
</evidence>
<dbReference type="NCBIfam" id="TIGR00254">
    <property type="entry name" value="GGDEF"/>
    <property type="match status" value="1"/>
</dbReference>
<comment type="caution">
    <text evidence="7">The sequence shown here is derived from an EMBL/GenBank/DDBJ whole genome shotgun (WGS) entry which is preliminary data.</text>
</comment>
<name>A0A080LZQ3_9PROT</name>
<dbReference type="SUPFAM" id="SSF109604">
    <property type="entry name" value="HD-domain/PDEase-like"/>
    <property type="match status" value="1"/>
</dbReference>
<dbReference type="PROSITE" id="PS50887">
    <property type="entry name" value="GGDEF"/>
    <property type="match status" value="1"/>
</dbReference>
<keyword evidence="3" id="KW-0597">Phosphoprotein</keyword>
<protein>
    <recommendedName>
        <fullName evidence="1">diguanylate cyclase</fullName>
        <ecNumber evidence="1">2.7.7.65</ecNumber>
    </recommendedName>
</protein>
<dbReference type="PROSITE" id="PS50110">
    <property type="entry name" value="RESPONSE_REGULATORY"/>
    <property type="match status" value="1"/>
</dbReference>
<dbReference type="AlphaFoldDB" id="A0A080LZQ3"/>
<dbReference type="SUPFAM" id="SSF55073">
    <property type="entry name" value="Nucleotide cyclase"/>
    <property type="match status" value="1"/>
</dbReference>
<evidence type="ECO:0000259" key="6">
    <source>
        <dbReference type="PROSITE" id="PS51833"/>
    </source>
</evidence>
<dbReference type="InterPro" id="IPR050469">
    <property type="entry name" value="Diguanylate_Cyclase"/>
</dbReference>
<dbReference type="PANTHER" id="PTHR45138">
    <property type="entry name" value="REGULATORY COMPONENTS OF SENSORY TRANSDUCTION SYSTEM"/>
    <property type="match status" value="1"/>
</dbReference>
<dbReference type="Pfam" id="PF08668">
    <property type="entry name" value="HDOD"/>
    <property type="match status" value="1"/>
</dbReference>
<feature type="domain" description="Response regulatory" evidence="4">
    <location>
        <begin position="313"/>
        <end position="430"/>
    </location>
</feature>
<reference evidence="7 8" key="1">
    <citation type="submission" date="2014-02" db="EMBL/GenBank/DDBJ databases">
        <title>Expanding our view of genomic diversity in Candidatus Accumulibacter clades.</title>
        <authorList>
            <person name="Skennerton C.T."/>
            <person name="Barr J.J."/>
            <person name="Slater F.R."/>
            <person name="Bond P.L."/>
            <person name="Tyson G.W."/>
        </authorList>
    </citation>
    <scope>NUCLEOTIDE SEQUENCE [LARGE SCALE GENOMIC DNA]</scope>
    <source>
        <strain evidence="8">BA-91</strain>
    </source>
</reference>
<evidence type="ECO:0000256" key="3">
    <source>
        <dbReference type="PROSITE-ProRule" id="PRU00169"/>
    </source>
</evidence>
<evidence type="ECO:0000313" key="8">
    <source>
        <dbReference type="Proteomes" id="UP000020077"/>
    </source>
</evidence>
<dbReference type="FunFam" id="3.30.70.270:FF:000001">
    <property type="entry name" value="Diguanylate cyclase domain protein"/>
    <property type="match status" value="1"/>
</dbReference>
<dbReference type="CDD" id="cd01949">
    <property type="entry name" value="GGDEF"/>
    <property type="match status" value="1"/>
</dbReference>
<dbReference type="GO" id="GO:1902201">
    <property type="term" value="P:negative regulation of bacterial-type flagellum-dependent cell motility"/>
    <property type="evidence" value="ECO:0007669"/>
    <property type="project" value="TreeGrafter"/>
</dbReference>
<dbReference type="GO" id="GO:0005886">
    <property type="term" value="C:plasma membrane"/>
    <property type="evidence" value="ECO:0007669"/>
    <property type="project" value="TreeGrafter"/>
</dbReference>
<dbReference type="InterPro" id="IPR011006">
    <property type="entry name" value="CheY-like_superfamily"/>
</dbReference>
<proteinExistence type="predicted"/>
<sequence length="642" mass="70562">MSKIEQLRISGQLPSPKGVALAIMEISRREDATLDEVARVVQSDPALSSRLLRLANASANTARPVVSIRETVLRLGMATVRQLAMGFSLVDQFLEGPCSTFDYPAFWSHSLFMAVASQELGRMTRTASPDELFACGLLAQIGCLALATVYPNDYAAVLTEQSRGVALLELERKRMGIDHAEFTAIILADCGIPKALAEPVHYHEAPQTSGFSEGSRPDQLTHLLFQARRMADLGRSPVTERHSSIAELMLLGGKIGLDATAMGEVFDRVVHLWYEWAELLKVPASPIPSFSAMANAPVPRPEEDSQAAHTSKRVLLVEDDPTTRMITEGLLCHLLGCTVHTAENGKDALALALEVMPQIIITDWLMPVMDGIEFCRALRATDWGQSMYVIMLTGEETEEKIINAFEAGVDDYVTKPVNVRALSARMRAALHYVKLLEAWENDRAQLKQFAAELAISNRRLEHAAMTDLLTELPNRRAGMEALSRFWNGSQRTGQPVAALMIDVDYFKSINDRHGHAVGDRVLQEVAKAIQTAARKDDIVSRIGGEEFLLVCHDADPKAALLAAERLRKMVKAMKIHIDDTEIQTSVSIGVANRENGMDNEDDMLRAADKALYAAKNAGRNRVCLFANGKTICAACVNDKHQA</sequence>
<dbReference type="GO" id="GO:0052621">
    <property type="term" value="F:diguanylate cyclase activity"/>
    <property type="evidence" value="ECO:0007669"/>
    <property type="project" value="UniProtKB-EC"/>
</dbReference>
<dbReference type="PANTHER" id="PTHR45138:SF9">
    <property type="entry name" value="DIGUANYLATE CYCLASE DGCM-RELATED"/>
    <property type="match status" value="1"/>
</dbReference>
<dbReference type="Gene3D" id="3.30.70.270">
    <property type="match status" value="1"/>
</dbReference>
<dbReference type="InterPro" id="IPR000160">
    <property type="entry name" value="GGDEF_dom"/>
</dbReference>
<dbReference type="InterPro" id="IPR001789">
    <property type="entry name" value="Sig_transdc_resp-reg_receiver"/>
</dbReference>
<dbReference type="InterPro" id="IPR029787">
    <property type="entry name" value="Nucleotide_cyclase"/>
</dbReference>
<comment type="catalytic activity">
    <reaction evidence="2">
        <text>2 GTP = 3',3'-c-di-GMP + 2 diphosphate</text>
        <dbReference type="Rhea" id="RHEA:24898"/>
        <dbReference type="ChEBI" id="CHEBI:33019"/>
        <dbReference type="ChEBI" id="CHEBI:37565"/>
        <dbReference type="ChEBI" id="CHEBI:58805"/>
        <dbReference type="EC" id="2.7.7.65"/>
    </reaction>
</comment>
<evidence type="ECO:0000256" key="2">
    <source>
        <dbReference type="ARBA" id="ARBA00034247"/>
    </source>
</evidence>
<dbReference type="InterPro" id="IPR043128">
    <property type="entry name" value="Rev_trsase/Diguanyl_cyclase"/>
</dbReference>
<dbReference type="SMART" id="SM00448">
    <property type="entry name" value="REC"/>
    <property type="match status" value="1"/>
</dbReference>
<dbReference type="SUPFAM" id="SSF52172">
    <property type="entry name" value="CheY-like"/>
    <property type="match status" value="1"/>
</dbReference>
<dbReference type="Proteomes" id="UP000020077">
    <property type="component" value="Unassembled WGS sequence"/>
</dbReference>
<feature type="domain" description="HDOD" evidence="6">
    <location>
        <begin position="13"/>
        <end position="206"/>
    </location>
</feature>
<dbReference type="Gene3D" id="1.10.3210.10">
    <property type="entry name" value="Hypothetical protein af1432"/>
    <property type="match status" value="1"/>
</dbReference>
<feature type="modified residue" description="4-aspartylphosphate" evidence="3">
    <location>
        <position position="363"/>
    </location>
</feature>
<organism evidence="7 8">
    <name type="scientific">Candidatus Accumulibacter phosphatis</name>
    <dbReference type="NCBI Taxonomy" id="327160"/>
    <lineage>
        <taxon>Bacteria</taxon>
        <taxon>Pseudomonadati</taxon>
        <taxon>Pseudomonadota</taxon>
        <taxon>Betaproteobacteria</taxon>
        <taxon>Candidatus Accumulibacter</taxon>
    </lineage>
</organism>
<dbReference type="Gene3D" id="3.40.50.2300">
    <property type="match status" value="1"/>
</dbReference>
<dbReference type="InterPro" id="IPR013976">
    <property type="entry name" value="HDOD"/>
</dbReference>
<dbReference type="PROSITE" id="PS51833">
    <property type="entry name" value="HDOD"/>
    <property type="match status" value="1"/>
</dbReference>
<dbReference type="EMBL" id="JDVG02000042">
    <property type="protein sequence ID" value="KFB74408.1"/>
    <property type="molecule type" value="Genomic_DNA"/>
</dbReference>
<evidence type="ECO:0000256" key="1">
    <source>
        <dbReference type="ARBA" id="ARBA00012528"/>
    </source>
</evidence>